<keyword evidence="4" id="KW-0808">Transferase</keyword>
<evidence type="ECO:0000259" key="1">
    <source>
        <dbReference type="Pfam" id="PF01636"/>
    </source>
</evidence>
<dbReference type="Proteomes" id="UP000285740">
    <property type="component" value="Unassembled WGS sequence"/>
</dbReference>
<dbReference type="Pfam" id="PF01636">
    <property type="entry name" value="APH"/>
    <property type="match status" value="1"/>
</dbReference>
<dbReference type="Proteomes" id="UP000284598">
    <property type="component" value="Unassembled WGS sequence"/>
</dbReference>
<evidence type="ECO:0000313" key="2">
    <source>
        <dbReference type="EMBL" id="RHA17392.1"/>
    </source>
</evidence>
<dbReference type="EMBL" id="QSFV01000078">
    <property type="protein sequence ID" value="RHA74350.1"/>
    <property type="molecule type" value="Genomic_DNA"/>
</dbReference>
<dbReference type="Proteomes" id="UP000284779">
    <property type="component" value="Unassembled WGS sequence"/>
</dbReference>
<gene>
    <name evidence="4" type="ORF">DW918_12235</name>
    <name evidence="3" type="ORF">DW929_04025</name>
    <name evidence="2" type="ORF">DW944_09385</name>
</gene>
<reference evidence="5 6" key="1">
    <citation type="submission" date="2018-08" db="EMBL/GenBank/DDBJ databases">
        <title>A genome reference for cultivated species of the human gut microbiota.</title>
        <authorList>
            <person name="Zou Y."/>
            <person name="Xue W."/>
            <person name="Luo G."/>
        </authorList>
    </citation>
    <scope>NUCLEOTIDE SEQUENCE [LARGE SCALE GENOMIC DNA]</scope>
    <source>
        <strain evidence="4 7">AM42-30</strain>
        <strain evidence="3 5">AM43-2</strain>
        <strain evidence="2 6">AM44-11BH</strain>
    </source>
</reference>
<evidence type="ECO:0000313" key="5">
    <source>
        <dbReference type="Proteomes" id="UP000284598"/>
    </source>
</evidence>
<dbReference type="InterPro" id="IPR011009">
    <property type="entry name" value="Kinase-like_dom_sf"/>
</dbReference>
<dbReference type="GO" id="GO:0016740">
    <property type="term" value="F:transferase activity"/>
    <property type="evidence" value="ECO:0007669"/>
    <property type="project" value="UniProtKB-KW"/>
</dbReference>
<dbReference type="EMBL" id="QSFD01000009">
    <property type="protein sequence ID" value="RHA17392.1"/>
    <property type="molecule type" value="Genomic_DNA"/>
</dbReference>
<dbReference type="SUPFAM" id="SSF56112">
    <property type="entry name" value="Protein kinase-like (PK-like)"/>
    <property type="match status" value="1"/>
</dbReference>
<organism evidence="4 7">
    <name type="scientific">Eubacterium ventriosum</name>
    <dbReference type="NCBI Taxonomy" id="39496"/>
    <lineage>
        <taxon>Bacteria</taxon>
        <taxon>Bacillati</taxon>
        <taxon>Bacillota</taxon>
        <taxon>Clostridia</taxon>
        <taxon>Eubacteriales</taxon>
        <taxon>Eubacteriaceae</taxon>
        <taxon>Eubacterium</taxon>
    </lineage>
</organism>
<proteinExistence type="predicted"/>
<keyword evidence="6" id="KW-1185">Reference proteome</keyword>
<evidence type="ECO:0000313" key="6">
    <source>
        <dbReference type="Proteomes" id="UP000284779"/>
    </source>
</evidence>
<dbReference type="InterPro" id="IPR002575">
    <property type="entry name" value="Aminoglycoside_PTrfase"/>
</dbReference>
<feature type="domain" description="Aminoglycoside phosphotransferase" evidence="1">
    <location>
        <begin position="24"/>
        <end position="210"/>
    </location>
</feature>
<evidence type="ECO:0000313" key="3">
    <source>
        <dbReference type="EMBL" id="RHA56261.1"/>
    </source>
</evidence>
<comment type="caution">
    <text evidence="4">The sequence shown here is derived from an EMBL/GenBank/DDBJ whole genome shotgun (WGS) entry which is preliminary data.</text>
</comment>
<accession>A0A413SXQ0</accession>
<sequence>MIQMNTNINENVINTRRNNRIIKHNDAVYKVFNEGYSKEDVFAEAFFTSKIEGLKVGAPSIEQVTTINGQWAFMYPDIYGESLYTLMMNNPDKLDEYMDKLIKIQTNIHSKKCPYLPIQKQKLTDYINSAHLDRYLKLDLLDMLNSSPKHKKLCHGNLTPHNIIIKDDNIYVTDWNHASQGNASADVARTYLWMLINMPDYAENYLERFCNETNTSSKYVHNWIPIVAAARCAKNIPEEVKILNGLISVMEY</sequence>
<evidence type="ECO:0000313" key="4">
    <source>
        <dbReference type="EMBL" id="RHA74350.1"/>
    </source>
</evidence>
<dbReference type="Gene3D" id="3.90.1200.10">
    <property type="match status" value="1"/>
</dbReference>
<dbReference type="EMBL" id="QSFO01000003">
    <property type="protein sequence ID" value="RHA56261.1"/>
    <property type="molecule type" value="Genomic_DNA"/>
</dbReference>
<dbReference type="AlphaFoldDB" id="A0A413SXQ0"/>
<name>A0A413SXQ0_9FIRM</name>
<evidence type="ECO:0000313" key="7">
    <source>
        <dbReference type="Proteomes" id="UP000285740"/>
    </source>
</evidence>
<protein>
    <submittedName>
        <fullName evidence="4">Aminoglycoside phosphotransferase</fullName>
    </submittedName>
</protein>